<dbReference type="Pfam" id="PF00171">
    <property type="entry name" value="Aldedh"/>
    <property type="match status" value="1"/>
</dbReference>
<evidence type="ECO:0000313" key="7">
    <source>
        <dbReference type="EMBL" id="KIM42264.1"/>
    </source>
</evidence>
<name>A0A0C3CDG1_HEBCY</name>
<dbReference type="InterPro" id="IPR016163">
    <property type="entry name" value="Ald_DH_C"/>
</dbReference>
<dbReference type="GO" id="GO:0016620">
    <property type="term" value="F:oxidoreductase activity, acting on the aldehyde or oxo group of donors, NAD or NADP as acceptor"/>
    <property type="evidence" value="ECO:0007669"/>
    <property type="project" value="InterPro"/>
</dbReference>
<dbReference type="PROSITE" id="PS00687">
    <property type="entry name" value="ALDEHYDE_DEHYDR_GLU"/>
    <property type="match status" value="1"/>
</dbReference>
<dbReference type="InterPro" id="IPR029510">
    <property type="entry name" value="Ald_DH_CS_GLU"/>
</dbReference>
<organism evidence="7 8">
    <name type="scientific">Hebeloma cylindrosporum</name>
    <dbReference type="NCBI Taxonomy" id="76867"/>
    <lineage>
        <taxon>Eukaryota</taxon>
        <taxon>Fungi</taxon>
        <taxon>Dikarya</taxon>
        <taxon>Basidiomycota</taxon>
        <taxon>Agaricomycotina</taxon>
        <taxon>Agaricomycetes</taxon>
        <taxon>Agaricomycetidae</taxon>
        <taxon>Agaricales</taxon>
        <taxon>Agaricineae</taxon>
        <taxon>Hymenogastraceae</taxon>
        <taxon>Hebeloma</taxon>
    </lineage>
</organism>
<dbReference type="SUPFAM" id="SSF53720">
    <property type="entry name" value="ALDH-like"/>
    <property type="match status" value="1"/>
</dbReference>
<dbReference type="Gene3D" id="3.40.605.10">
    <property type="entry name" value="Aldehyde Dehydrogenase, Chain A, domain 1"/>
    <property type="match status" value="1"/>
</dbReference>
<evidence type="ECO:0000256" key="2">
    <source>
        <dbReference type="ARBA" id="ARBA00023002"/>
    </source>
</evidence>
<feature type="domain" description="Aldehyde dehydrogenase" evidence="6">
    <location>
        <begin position="13"/>
        <end position="470"/>
    </location>
</feature>
<gene>
    <name evidence="7" type="ORF">M413DRAFT_444698</name>
</gene>
<evidence type="ECO:0000259" key="6">
    <source>
        <dbReference type="Pfam" id="PF00171"/>
    </source>
</evidence>
<proteinExistence type="inferred from homology"/>
<evidence type="ECO:0000256" key="1">
    <source>
        <dbReference type="ARBA" id="ARBA00009986"/>
    </source>
</evidence>
<dbReference type="InterPro" id="IPR016161">
    <property type="entry name" value="Ald_DH/histidinol_DH"/>
</dbReference>
<sequence>MLPFTQLYINGKFVPSSTGKAFEVYNPHSGLHVGTAASASSVDCASAIEAAAEAFKTWENSKLNDRRDILLRAAELVALDKYRIKIVESTQQETAAAPYWANLNWAGARNFLRTHAGTVDRLRGEIYPSSTIPGAQVIAQRRAQGVVFGISPWNAPFVLSLRAIVVPILCGNTVVLKSSEVSPRSQSVVAELFEEAGLPPGVLNFINISRENAPALTAEIIAHPAVRTINFTGSDRVGKIIAAEAAKYLKPCILELGGKAPAIVLEDADISEAARAIAYGALAHSGQICMSTERVIVQSAVADRLLNEIKSIVQDLRAGDVENDSSVSVGALFTESSAENIVGILKDAVEDGATVFLGDVSKQSSLVIPHLVKNVKPGMRLWDRETFGPVVVFAIAETVQEAIELANASEYSLSASLWTSNVFEGQRIARLIRSGYTNINGPTIHSEAIDGLVGLGGASGYGRFHIENFTDKRLIITHPPGRKYPSFK</sequence>
<dbReference type="PANTHER" id="PTHR42986:SF1">
    <property type="entry name" value="BENZALDEHYDE DEHYDROGENASE YFMT"/>
    <property type="match status" value="1"/>
</dbReference>
<evidence type="ECO:0000256" key="3">
    <source>
        <dbReference type="ARBA" id="ARBA00023027"/>
    </source>
</evidence>
<dbReference type="Gene3D" id="3.40.309.10">
    <property type="entry name" value="Aldehyde Dehydrogenase, Chain A, domain 2"/>
    <property type="match status" value="1"/>
</dbReference>
<reference evidence="7 8" key="1">
    <citation type="submission" date="2014-04" db="EMBL/GenBank/DDBJ databases">
        <authorList>
            <consortium name="DOE Joint Genome Institute"/>
            <person name="Kuo A."/>
            <person name="Gay G."/>
            <person name="Dore J."/>
            <person name="Kohler A."/>
            <person name="Nagy L.G."/>
            <person name="Floudas D."/>
            <person name="Copeland A."/>
            <person name="Barry K.W."/>
            <person name="Cichocki N."/>
            <person name="Veneault-Fourrey C."/>
            <person name="LaButti K."/>
            <person name="Lindquist E.A."/>
            <person name="Lipzen A."/>
            <person name="Lundell T."/>
            <person name="Morin E."/>
            <person name="Murat C."/>
            <person name="Sun H."/>
            <person name="Tunlid A."/>
            <person name="Henrissat B."/>
            <person name="Grigoriev I.V."/>
            <person name="Hibbett D.S."/>
            <person name="Martin F."/>
            <person name="Nordberg H.P."/>
            <person name="Cantor M.N."/>
            <person name="Hua S.X."/>
        </authorList>
    </citation>
    <scope>NUCLEOTIDE SEQUENCE [LARGE SCALE GENOMIC DNA]</scope>
    <source>
        <strain evidence="8">h7</strain>
    </source>
</reference>
<dbReference type="AlphaFoldDB" id="A0A0C3CDG1"/>
<accession>A0A0C3CDG1</accession>
<keyword evidence="2 5" id="KW-0560">Oxidoreductase</keyword>
<dbReference type="InterPro" id="IPR015590">
    <property type="entry name" value="Aldehyde_DH_dom"/>
</dbReference>
<comment type="similarity">
    <text evidence="1 5">Belongs to the aldehyde dehydrogenase family.</text>
</comment>
<keyword evidence="8" id="KW-1185">Reference proteome</keyword>
<evidence type="ECO:0000256" key="5">
    <source>
        <dbReference type="RuleBase" id="RU003345"/>
    </source>
</evidence>
<dbReference type="InterPro" id="IPR016162">
    <property type="entry name" value="Ald_DH_N"/>
</dbReference>
<evidence type="ECO:0000256" key="4">
    <source>
        <dbReference type="PROSITE-ProRule" id="PRU10007"/>
    </source>
</evidence>
<dbReference type="PANTHER" id="PTHR42986">
    <property type="entry name" value="BENZALDEHYDE DEHYDROGENASE YFMT"/>
    <property type="match status" value="1"/>
</dbReference>
<dbReference type="Proteomes" id="UP000053424">
    <property type="component" value="Unassembled WGS sequence"/>
</dbReference>
<evidence type="ECO:0000313" key="8">
    <source>
        <dbReference type="Proteomes" id="UP000053424"/>
    </source>
</evidence>
<dbReference type="STRING" id="686832.A0A0C3CDG1"/>
<feature type="active site" evidence="4">
    <location>
        <position position="255"/>
    </location>
</feature>
<reference evidence="8" key="2">
    <citation type="submission" date="2015-01" db="EMBL/GenBank/DDBJ databases">
        <title>Evolutionary Origins and Diversification of the Mycorrhizal Mutualists.</title>
        <authorList>
            <consortium name="DOE Joint Genome Institute"/>
            <consortium name="Mycorrhizal Genomics Consortium"/>
            <person name="Kohler A."/>
            <person name="Kuo A."/>
            <person name="Nagy L.G."/>
            <person name="Floudas D."/>
            <person name="Copeland A."/>
            <person name="Barry K.W."/>
            <person name="Cichocki N."/>
            <person name="Veneault-Fourrey C."/>
            <person name="LaButti K."/>
            <person name="Lindquist E.A."/>
            <person name="Lipzen A."/>
            <person name="Lundell T."/>
            <person name="Morin E."/>
            <person name="Murat C."/>
            <person name="Riley R."/>
            <person name="Ohm R."/>
            <person name="Sun H."/>
            <person name="Tunlid A."/>
            <person name="Henrissat B."/>
            <person name="Grigoriev I.V."/>
            <person name="Hibbett D.S."/>
            <person name="Martin F."/>
        </authorList>
    </citation>
    <scope>NUCLEOTIDE SEQUENCE [LARGE SCALE GENOMIC DNA]</scope>
    <source>
        <strain evidence="8">h7</strain>
    </source>
</reference>
<dbReference type="OrthoDB" id="310895at2759"/>
<dbReference type="HOGENOM" id="CLU_005391_1_0_1"/>
<dbReference type="EMBL" id="KN831778">
    <property type="protein sequence ID" value="KIM42264.1"/>
    <property type="molecule type" value="Genomic_DNA"/>
</dbReference>
<protein>
    <recommendedName>
        <fullName evidence="6">Aldehyde dehydrogenase domain-containing protein</fullName>
    </recommendedName>
</protein>
<keyword evidence="3" id="KW-0520">NAD</keyword>